<gene>
    <name evidence="2" type="ORF">EZS28_027355</name>
</gene>
<reference evidence="2 3" key="1">
    <citation type="submission" date="2019-03" db="EMBL/GenBank/DDBJ databases">
        <title>Single cell metagenomics reveals metabolic interactions within the superorganism composed of flagellate Streblomastix strix and complex community of Bacteroidetes bacteria on its surface.</title>
        <authorList>
            <person name="Treitli S.C."/>
            <person name="Kolisko M."/>
            <person name="Husnik F."/>
            <person name="Keeling P."/>
            <person name="Hampl V."/>
        </authorList>
    </citation>
    <scope>NUCLEOTIDE SEQUENCE [LARGE SCALE GENOMIC DNA]</scope>
    <source>
        <strain evidence="2">ST1C</strain>
    </source>
</reference>
<dbReference type="AlphaFoldDB" id="A0A5J4V425"/>
<feature type="region of interest" description="Disordered" evidence="1">
    <location>
        <begin position="83"/>
        <end position="111"/>
    </location>
</feature>
<proteinExistence type="predicted"/>
<sequence length="144" mass="16278">MNATVLHNHACLLLDIYHDDDTGNNILLRAEMIKEENTQSKNYTKCDNIAQVKDPQIMNADPVKQNINVYDQKNNERFNADVLDKPNTVQNRSQKSSNQRMKRKKKKGIGAQEDSAIVDLTGGQGEDNSSLRILILGLSIRKNQ</sequence>
<dbReference type="EMBL" id="SNRW01010033">
    <property type="protein sequence ID" value="KAA6377120.1"/>
    <property type="molecule type" value="Genomic_DNA"/>
</dbReference>
<protein>
    <submittedName>
        <fullName evidence="2">Uncharacterized protein</fullName>
    </submittedName>
</protein>
<organism evidence="2 3">
    <name type="scientific">Streblomastix strix</name>
    <dbReference type="NCBI Taxonomy" id="222440"/>
    <lineage>
        <taxon>Eukaryota</taxon>
        <taxon>Metamonada</taxon>
        <taxon>Preaxostyla</taxon>
        <taxon>Oxymonadida</taxon>
        <taxon>Streblomastigidae</taxon>
        <taxon>Streblomastix</taxon>
    </lineage>
</organism>
<dbReference type="Proteomes" id="UP000324800">
    <property type="component" value="Unassembled WGS sequence"/>
</dbReference>
<evidence type="ECO:0000313" key="2">
    <source>
        <dbReference type="EMBL" id="KAA6377120.1"/>
    </source>
</evidence>
<accession>A0A5J4V425</accession>
<evidence type="ECO:0000256" key="1">
    <source>
        <dbReference type="SAM" id="MobiDB-lite"/>
    </source>
</evidence>
<name>A0A5J4V425_9EUKA</name>
<evidence type="ECO:0000313" key="3">
    <source>
        <dbReference type="Proteomes" id="UP000324800"/>
    </source>
</evidence>
<feature type="compositionally biased region" description="Polar residues" evidence="1">
    <location>
        <begin position="87"/>
        <end position="99"/>
    </location>
</feature>
<comment type="caution">
    <text evidence="2">The sequence shown here is derived from an EMBL/GenBank/DDBJ whole genome shotgun (WGS) entry which is preliminary data.</text>
</comment>